<evidence type="ECO:0000313" key="3">
    <source>
        <dbReference type="Proteomes" id="UP000001382"/>
    </source>
</evidence>
<organism evidence="2 3">
    <name type="scientific">Geodermatophilus obscurus (strain ATCC 25078 / DSM 43160 / JCM 3152 / CCUG 61914 / KCC A-0152 / KCTC 9177 / NBRC 13315 / NRRL B-3577 / G-20)</name>
    <dbReference type="NCBI Taxonomy" id="526225"/>
    <lineage>
        <taxon>Bacteria</taxon>
        <taxon>Bacillati</taxon>
        <taxon>Actinomycetota</taxon>
        <taxon>Actinomycetes</taxon>
        <taxon>Geodermatophilales</taxon>
        <taxon>Geodermatophilaceae</taxon>
        <taxon>Geodermatophilus</taxon>
    </lineage>
</organism>
<sequence length="128" mass="14503">MGKQARQRRQAPASSDGSSPVGDAIPWPSAISPGRWVDADGTSWRLRGGEPPVKRVEHLLRSPDVPVLHFYGPDAPTEVAAADREALWQRVRPYLRQTVQEPDDHTSFDVAEFKDDRRRYMLVIEESR</sequence>
<dbReference type="eggNOG" id="ENOG502ZGRZ">
    <property type="taxonomic scope" value="Bacteria"/>
</dbReference>
<reference evidence="3" key="2">
    <citation type="submission" date="2010-01" db="EMBL/GenBank/DDBJ databases">
        <title>The complete genome of Geodermatophilus obscurus DSM 43160.</title>
        <authorList>
            <consortium name="US DOE Joint Genome Institute (JGI-PGF)"/>
            <person name="Lucas S."/>
            <person name="Copeland A."/>
            <person name="Lapidus A."/>
            <person name="Glavina del Rio T."/>
            <person name="Dalin E."/>
            <person name="Tice H."/>
            <person name="Bruce D."/>
            <person name="Goodwin L."/>
            <person name="Pitluck S."/>
            <person name="Kyrpides N."/>
            <person name="Mavromatis K."/>
            <person name="Ivanova N."/>
            <person name="Munk A.C."/>
            <person name="Brettin T."/>
            <person name="Detter J.C."/>
            <person name="Han C."/>
            <person name="Larimer F."/>
            <person name="Land M."/>
            <person name="Hauser L."/>
            <person name="Markowitz V."/>
            <person name="Cheng J.-F."/>
            <person name="Hugenholtz P."/>
            <person name="Woyke T."/>
            <person name="Wu D."/>
            <person name="Jando M."/>
            <person name="Schneider S."/>
            <person name="Klenk H.-P."/>
            <person name="Eisen J.A."/>
        </authorList>
    </citation>
    <scope>NUCLEOTIDE SEQUENCE [LARGE SCALE GENOMIC DNA]</scope>
    <source>
        <strain evidence="3">ATCC 25078 / DSM 43160 / JCM 3152 / KCC A-0152 / KCTC 9177 / NBRC 13315 / NRRL B-3577 / G-20</strain>
    </source>
</reference>
<dbReference type="HOGENOM" id="CLU_2081729_0_0_11"/>
<proteinExistence type="predicted"/>
<dbReference type="AlphaFoldDB" id="D2SD29"/>
<feature type="region of interest" description="Disordered" evidence="1">
    <location>
        <begin position="1"/>
        <end position="36"/>
    </location>
</feature>
<name>D2SD29_GEOOG</name>
<dbReference type="Proteomes" id="UP000001382">
    <property type="component" value="Chromosome"/>
</dbReference>
<keyword evidence="3" id="KW-1185">Reference proteome</keyword>
<evidence type="ECO:0000256" key="1">
    <source>
        <dbReference type="SAM" id="MobiDB-lite"/>
    </source>
</evidence>
<protein>
    <submittedName>
        <fullName evidence="2">Uncharacterized protein</fullName>
    </submittedName>
</protein>
<reference evidence="2 3" key="1">
    <citation type="journal article" date="2010" name="Stand. Genomic Sci.">
        <title>Complete genome sequence of Geodermatophilus obscurus type strain (G-20).</title>
        <authorList>
            <person name="Ivanova N."/>
            <person name="Sikorski J."/>
            <person name="Jando M."/>
            <person name="Munk C."/>
            <person name="Lapidus A."/>
            <person name="Glavina Del Rio T."/>
            <person name="Copeland A."/>
            <person name="Tice H."/>
            <person name="Cheng J.-F."/>
            <person name="Lucas S."/>
            <person name="Chen F."/>
            <person name="Nolan M."/>
            <person name="Bruce D."/>
            <person name="Goodwin L."/>
            <person name="Pitluck S."/>
            <person name="Mavromatis K."/>
            <person name="Mikhailova N."/>
            <person name="Pati A."/>
            <person name="Chen A."/>
            <person name="Palaniappan K."/>
            <person name="Land M."/>
            <person name="Hauser L."/>
            <person name="Chang Y.-J."/>
            <person name="Jeffries C.D."/>
            <person name="Meincke L."/>
            <person name="Brettin T."/>
            <person name="Detter J.C."/>
            <person name="Detter J.C."/>
            <person name="Rohde M."/>
            <person name="Goeker M."/>
            <person name="Bristow J."/>
            <person name="Eisen J.A."/>
            <person name="Markowitz V."/>
            <person name="Hugenholtz P."/>
            <person name="Kyrpides N.C."/>
            <person name="Klenk H.-P."/>
        </authorList>
    </citation>
    <scope>NUCLEOTIDE SEQUENCE [LARGE SCALE GENOMIC DNA]</scope>
    <source>
        <strain evidence="3">ATCC 25078 / DSM 43160 / JCM 3152 / KCC A-0152 / KCTC 9177 / NBRC 13315 / NRRL B-3577 / G-20</strain>
    </source>
</reference>
<accession>D2SD29</accession>
<dbReference type="KEGG" id="gob:Gobs_3802"/>
<gene>
    <name evidence="2" type="ordered locus">Gobs_3802</name>
</gene>
<evidence type="ECO:0000313" key="2">
    <source>
        <dbReference type="EMBL" id="ADB76378.1"/>
    </source>
</evidence>
<dbReference type="EMBL" id="CP001867">
    <property type="protein sequence ID" value="ADB76378.1"/>
    <property type="molecule type" value="Genomic_DNA"/>
</dbReference>